<keyword evidence="2" id="KW-1185">Reference proteome</keyword>
<sequence>MLLHLSEGLRALHEWFLISPVDPVTRPGSFHLNQCLSLERRCPLWRLVPVESHHSSRKPSGDGSFDVDLWSKRTLGR</sequence>
<organism evidence="1 2">
    <name type="scientific">Patagioenas fasciata monilis</name>
    <dbReference type="NCBI Taxonomy" id="372326"/>
    <lineage>
        <taxon>Eukaryota</taxon>
        <taxon>Metazoa</taxon>
        <taxon>Chordata</taxon>
        <taxon>Craniata</taxon>
        <taxon>Vertebrata</taxon>
        <taxon>Euteleostomi</taxon>
        <taxon>Archelosauria</taxon>
        <taxon>Archosauria</taxon>
        <taxon>Dinosauria</taxon>
        <taxon>Saurischia</taxon>
        <taxon>Theropoda</taxon>
        <taxon>Coelurosauria</taxon>
        <taxon>Aves</taxon>
        <taxon>Neognathae</taxon>
        <taxon>Neoaves</taxon>
        <taxon>Columbimorphae</taxon>
        <taxon>Columbiformes</taxon>
        <taxon>Columbidae</taxon>
        <taxon>Patagioenas</taxon>
    </lineage>
</organism>
<protein>
    <submittedName>
        <fullName evidence="1">Uncharacterized protein</fullName>
    </submittedName>
</protein>
<gene>
    <name evidence="1" type="ORF">AV530_009361</name>
</gene>
<dbReference type="AlphaFoldDB" id="A0A1V4JIX4"/>
<dbReference type="Proteomes" id="UP000190648">
    <property type="component" value="Unassembled WGS sequence"/>
</dbReference>
<evidence type="ECO:0000313" key="1">
    <source>
        <dbReference type="EMBL" id="OPJ72044.1"/>
    </source>
</evidence>
<accession>A0A1V4JIX4</accession>
<proteinExistence type="predicted"/>
<reference evidence="1 2" key="1">
    <citation type="submission" date="2016-02" db="EMBL/GenBank/DDBJ databases">
        <title>Band-tailed pigeon sequencing and assembly.</title>
        <authorList>
            <person name="Soares A.E."/>
            <person name="Novak B.J."/>
            <person name="Rice E.S."/>
            <person name="O'Connell B."/>
            <person name="Chang D."/>
            <person name="Weber S."/>
            <person name="Shapiro B."/>
        </authorList>
    </citation>
    <scope>NUCLEOTIDE SEQUENCE [LARGE SCALE GENOMIC DNA]</scope>
    <source>
        <strain evidence="1">BTP2013</strain>
        <tissue evidence="1">Blood</tissue>
    </source>
</reference>
<dbReference type="EMBL" id="LSYS01007300">
    <property type="protein sequence ID" value="OPJ72044.1"/>
    <property type="molecule type" value="Genomic_DNA"/>
</dbReference>
<evidence type="ECO:0000313" key="2">
    <source>
        <dbReference type="Proteomes" id="UP000190648"/>
    </source>
</evidence>
<comment type="caution">
    <text evidence="1">The sequence shown here is derived from an EMBL/GenBank/DDBJ whole genome shotgun (WGS) entry which is preliminary data.</text>
</comment>
<name>A0A1V4JIX4_PATFA</name>